<dbReference type="GO" id="GO:0005085">
    <property type="term" value="F:guanyl-nucleotide exchange factor activity"/>
    <property type="evidence" value="ECO:0007669"/>
    <property type="project" value="InterPro"/>
</dbReference>
<dbReference type="InterPro" id="IPR001810">
    <property type="entry name" value="F-box_dom"/>
</dbReference>
<dbReference type="PROSITE" id="PS50010">
    <property type="entry name" value="DH_2"/>
    <property type="match status" value="1"/>
</dbReference>
<dbReference type="CDD" id="cd00160">
    <property type="entry name" value="RhoGEF"/>
    <property type="match status" value="1"/>
</dbReference>
<dbReference type="Gene3D" id="2.30.29.30">
    <property type="entry name" value="Pleckstrin-homology domain (PH domain)/Phosphotyrosine-binding domain (PTB)"/>
    <property type="match status" value="1"/>
</dbReference>
<dbReference type="SUPFAM" id="SSF50729">
    <property type="entry name" value="PH domain-like"/>
    <property type="match status" value="1"/>
</dbReference>
<dbReference type="PANTHER" id="PTHR46857">
    <property type="entry name" value="EPITHELIAL CELL-TRANSFORMING SEQUENCE 2 ONCOGENE-LIKE"/>
    <property type="match status" value="1"/>
</dbReference>
<dbReference type="InterPro" id="IPR025592">
    <property type="entry name" value="DUF4347"/>
</dbReference>
<dbReference type="Ensembl" id="ENSPRET00000028429.1">
    <property type="protein sequence ID" value="ENSPREP00000028120.1"/>
    <property type="gene ID" value="ENSPREG00000019034.1"/>
</dbReference>
<accession>A0A3P9Q226</accession>
<dbReference type="GeneTree" id="ENSGT00940000158839"/>
<keyword evidence="3" id="KW-1185">Reference proteome</keyword>
<evidence type="ECO:0000313" key="3">
    <source>
        <dbReference type="Proteomes" id="UP000242638"/>
    </source>
</evidence>
<dbReference type="AlphaFoldDB" id="A0A3P9Q226"/>
<feature type="domain" description="DH" evidence="1">
    <location>
        <begin position="656"/>
        <end position="844"/>
    </location>
</feature>
<dbReference type="CDD" id="cd22958">
    <property type="entry name" value="DD_DPY30_SDC1-like"/>
    <property type="match status" value="1"/>
</dbReference>
<dbReference type="SMART" id="SM00256">
    <property type="entry name" value="FBOX"/>
    <property type="match status" value="1"/>
</dbReference>
<dbReference type="InterPro" id="IPR035899">
    <property type="entry name" value="DBL_dom_sf"/>
</dbReference>
<dbReference type="Gene3D" id="1.20.1280.50">
    <property type="match status" value="1"/>
</dbReference>
<evidence type="ECO:0000259" key="1">
    <source>
        <dbReference type="PROSITE" id="PS50010"/>
    </source>
</evidence>
<protein>
    <submittedName>
        <fullName evidence="2">Epithelial cell transforming 2 like</fullName>
    </submittedName>
</protein>
<sequence length="996" mass="112399">MPSTFVDTSPWLLHAHNSPSETDLLGFSRPVGNSVAVMDLRGTPYSVKLWQISGPDYEPQPGPKLARETRFSSWTPLGNKQRNLQLFEERVKLLLHWFDLWTDSQRKHLLQALLGRCTKAQLKHCRNLLNDTVPVPRLDFTAVLPRCLSLYIMSFLSPRDLCSVAQVSWHWRVLAEQDCLWAGRCVKRGWFLPYAPKDKEFGAWRNHYVSCVSTLDRLSPQEAAEIYGTLYQQCLGVKEEEGKRSRERRIRQKLKEALKEEKRLALISRRPWSFNPKSDNRGERSQTVLSSSELMDRSWSSLSSSMKTFGSPTASLSPHRGQHLDEVSRHFAHQPKGSSVLASTEMGLGLSSTPILSKAKMVPASLPHTDSATVLLLISNKIPAYEVVLSGVKTRVAVVLYDHRWTLSALFNQMERAASGQQVQRLGLLVPGGTEEVHLVNGSVLSERTLSSPDHREFWEKLCALVAPGQEGGGVDIFCPLAASVSGLALMWNLSNLTGLEVRAPLGFATGSFQNILSEWSGGDQDPAAPALCYVTDSVLLGWCRQARWIEEVLVRLRKSLELQLHQASLQARGRALGLFLWENISLDTLGVCGELSEALTEGLTALSRQNESRPLEFLSSFLMKWSKEDGEGSQGAGGSSCPGQPRGIPQTTLDWRCSVGSELLHSERLYLERMRAVLKVYREPLMAVVNSNRAILSYIDIQIIFSSVALILHLNSVFQVDLQARLKHWGEEQCVGDVFVKFCSKLNVYTNYLNNYITTVHTIDKCREAKPAFGAFLKRVDRTLPTHMLSLQELLLCPVWRIQEYVTLLQALTSHTRPDHPDHPDLRSALNTMLQFRDFIQELERNSEADKRLEETQELIQGCPSLAEGNRQLIITQDAMLLRSPDEQIPDSLRAFEHVCDVGLFLFSDALVLTRRRLQHIPFTMTHRSTHTFWVSVALSSLNVREILHTRYVRHAFILDGPRCSWVCATEQEEERDNFLSALRLAISSSLTEHQ</sequence>
<dbReference type="InterPro" id="IPR011993">
    <property type="entry name" value="PH-like_dom_sf"/>
</dbReference>
<dbReference type="SUPFAM" id="SSF81383">
    <property type="entry name" value="F-box domain"/>
    <property type="match status" value="1"/>
</dbReference>
<dbReference type="Gene3D" id="1.20.900.10">
    <property type="entry name" value="Dbl homology (DH) domain"/>
    <property type="match status" value="1"/>
</dbReference>
<name>A0A3P9Q226_POERE</name>
<dbReference type="InterPro" id="IPR052805">
    <property type="entry name" value="GEF_Ubiquitin-Prot_Reg"/>
</dbReference>
<dbReference type="Proteomes" id="UP000242638">
    <property type="component" value="Unassembled WGS sequence"/>
</dbReference>
<reference evidence="3" key="1">
    <citation type="submission" date="2013-11" db="EMBL/GenBank/DDBJ databases">
        <title>The genomic landscape of the Guanapo guppy.</title>
        <authorList>
            <person name="Kuenstner A."/>
            <person name="Dreyer C."/>
        </authorList>
    </citation>
    <scope>NUCLEOTIDE SEQUENCE</scope>
    <source>
        <strain evidence="3">Guanapo</strain>
    </source>
</reference>
<dbReference type="Pfam" id="PF14252">
    <property type="entry name" value="DUF4347"/>
    <property type="match status" value="1"/>
</dbReference>
<organism evidence="2 3">
    <name type="scientific">Poecilia reticulata</name>
    <name type="common">Guppy</name>
    <name type="synonym">Acanthophacelus reticulatus</name>
    <dbReference type="NCBI Taxonomy" id="8081"/>
    <lineage>
        <taxon>Eukaryota</taxon>
        <taxon>Metazoa</taxon>
        <taxon>Chordata</taxon>
        <taxon>Craniata</taxon>
        <taxon>Vertebrata</taxon>
        <taxon>Euteleostomi</taxon>
        <taxon>Actinopterygii</taxon>
        <taxon>Neopterygii</taxon>
        <taxon>Teleostei</taxon>
        <taxon>Neoteleostei</taxon>
        <taxon>Acanthomorphata</taxon>
        <taxon>Ovalentaria</taxon>
        <taxon>Atherinomorphae</taxon>
        <taxon>Cyprinodontiformes</taxon>
        <taxon>Poeciliidae</taxon>
        <taxon>Poeciliinae</taxon>
        <taxon>Poecilia</taxon>
    </lineage>
</organism>
<dbReference type="SUPFAM" id="SSF48065">
    <property type="entry name" value="DBL homology domain (DH-domain)"/>
    <property type="match status" value="1"/>
</dbReference>
<reference evidence="2" key="2">
    <citation type="submission" date="2025-08" db="UniProtKB">
        <authorList>
            <consortium name="Ensembl"/>
        </authorList>
    </citation>
    <scope>IDENTIFICATION</scope>
    <source>
        <strain evidence="2">Guanapo</strain>
    </source>
</reference>
<dbReference type="OMA" id="GIDIFCP"/>
<evidence type="ECO:0000313" key="2">
    <source>
        <dbReference type="Ensembl" id="ENSPREP00000028120.1"/>
    </source>
</evidence>
<reference evidence="2" key="3">
    <citation type="submission" date="2025-09" db="UniProtKB">
        <authorList>
            <consortium name="Ensembl"/>
        </authorList>
    </citation>
    <scope>IDENTIFICATION</scope>
    <source>
        <strain evidence="2">Guanapo</strain>
    </source>
</reference>
<dbReference type="InterPro" id="IPR036047">
    <property type="entry name" value="F-box-like_dom_sf"/>
</dbReference>
<proteinExistence type="predicted"/>
<dbReference type="Pfam" id="PF00621">
    <property type="entry name" value="RhoGEF"/>
    <property type="match status" value="1"/>
</dbReference>
<dbReference type="PANTHER" id="PTHR46857:SF1">
    <property type="entry name" value="EPITHELIAL CELL-TRANSFORMING SEQUENCE 2 ONCOGENE-LIKE"/>
    <property type="match status" value="1"/>
</dbReference>
<dbReference type="SMART" id="SM00325">
    <property type="entry name" value="RhoGEF"/>
    <property type="match status" value="1"/>
</dbReference>
<dbReference type="Pfam" id="PF12937">
    <property type="entry name" value="F-box-like"/>
    <property type="match status" value="1"/>
</dbReference>
<dbReference type="InterPro" id="IPR000219">
    <property type="entry name" value="DH_dom"/>
</dbReference>
<dbReference type="STRING" id="8081.ENSPREP00000028120"/>